<dbReference type="Proteomes" id="UP000696573">
    <property type="component" value="Unassembled WGS sequence"/>
</dbReference>
<accession>A0A9N9VGI7</accession>
<sequence>MRILRTRQYELVEAKDIPEPFPPYAILSHMWISPKEEITYQDFKTRKEDIANDVYKQTGWAKLKKYCDRAAKDGWDWAWMDTCCIDKTNPADTQEAINAMFRWYQNASICYAYLSDVDAYGTLDDAGLIEPDHPMNEDLDEMPGMILVPGADSNDMRTAVGRLVVKAKWFTRGWTLQELLAPRYLVFMDRNWHRIGTRESWAAEIKEASRIEPKHLTTFKPTDFTSCSIAMRMSWASSRYTTVEEDETYSLLGLFGISLPLIYGEGRWRAFDRLQRELIMVYTDDSIFAWKLSQVNQGFIRLQRQGQKPGLGILAPSIREFRDASQIESFGYYGHSFEMSNLGLKTNARRWKCRNDHTKLLIRLNCGPEPRAHTGIMLQYAGEVFERVMDSELYNSNHFERNRDWTEVQDKEGKDIIIRAGNFRGPLTGPSIFTLRYPDEITVGLKYFVDFNVPLMSRKLEILDQSSLFDHLQLQENELLLQPNQLMFANIELQTGEHHSRWNVLININENGFPSVGIASQEDRGKQLGDPLGEASRQYQNLAEDFHLQAQSEGCLPSIVETKQGTTVNVHLFPRPPRERPSETTRDGDSYIELREYTLKILVSQNSQQRTVVSNEHRGKRRKT</sequence>
<reference evidence="2" key="1">
    <citation type="submission" date="2021-10" db="EMBL/GenBank/DDBJ databases">
        <authorList>
            <person name="Piombo E."/>
        </authorList>
    </citation>
    <scope>NUCLEOTIDE SEQUENCE</scope>
</reference>
<dbReference type="PANTHER" id="PTHR10622">
    <property type="entry name" value="HET DOMAIN-CONTAINING PROTEIN"/>
    <property type="match status" value="1"/>
</dbReference>
<dbReference type="AlphaFoldDB" id="A0A9N9VGI7"/>
<evidence type="ECO:0000313" key="3">
    <source>
        <dbReference type="Proteomes" id="UP000696573"/>
    </source>
</evidence>
<evidence type="ECO:0000259" key="1">
    <source>
        <dbReference type="Pfam" id="PF06985"/>
    </source>
</evidence>
<evidence type="ECO:0000313" key="2">
    <source>
        <dbReference type="EMBL" id="CAH0025832.1"/>
    </source>
</evidence>
<gene>
    <name evidence="2" type="ORF">CRHIZ90672A_00008537</name>
</gene>
<dbReference type="Pfam" id="PF06985">
    <property type="entry name" value="HET"/>
    <property type="match status" value="1"/>
</dbReference>
<dbReference type="OrthoDB" id="674604at2759"/>
<feature type="domain" description="Heterokaryon incompatibility" evidence="1">
    <location>
        <begin position="24"/>
        <end position="178"/>
    </location>
</feature>
<proteinExistence type="predicted"/>
<name>A0A9N9VGI7_9HYPO</name>
<organism evidence="2 3">
    <name type="scientific">Clonostachys rhizophaga</name>
    <dbReference type="NCBI Taxonomy" id="160324"/>
    <lineage>
        <taxon>Eukaryota</taxon>
        <taxon>Fungi</taxon>
        <taxon>Dikarya</taxon>
        <taxon>Ascomycota</taxon>
        <taxon>Pezizomycotina</taxon>
        <taxon>Sordariomycetes</taxon>
        <taxon>Hypocreomycetidae</taxon>
        <taxon>Hypocreales</taxon>
        <taxon>Bionectriaceae</taxon>
        <taxon>Clonostachys</taxon>
    </lineage>
</organism>
<dbReference type="InterPro" id="IPR010730">
    <property type="entry name" value="HET"/>
</dbReference>
<keyword evidence="3" id="KW-1185">Reference proteome</keyword>
<dbReference type="PANTHER" id="PTHR10622:SF10">
    <property type="entry name" value="HET DOMAIN-CONTAINING PROTEIN"/>
    <property type="match status" value="1"/>
</dbReference>
<protein>
    <recommendedName>
        <fullName evidence="1">Heterokaryon incompatibility domain-containing protein</fullName>
    </recommendedName>
</protein>
<comment type="caution">
    <text evidence="2">The sequence shown here is derived from an EMBL/GenBank/DDBJ whole genome shotgun (WGS) entry which is preliminary data.</text>
</comment>
<dbReference type="EMBL" id="CABFNQ020000715">
    <property type="protein sequence ID" value="CAH0025832.1"/>
    <property type="molecule type" value="Genomic_DNA"/>
</dbReference>